<dbReference type="PANTHER" id="PTHR43537:SF44">
    <property type="entry name" value="GNTR FAMILY REGULATORY PROTEIN"/>
    <property type="match status" value="1"/>
</dbReference>
<proteinExistence type="predicted"/>
<dbReference type="Gene3D" id="1.10.10.10">
    <property type="entry name" value="Winged helix-like DNA-binding domain superfamily/Winged helix DNA-binding domain"/>
    <property type="match status" value="1"/>
</dbReference>
<evidence type="ECO:0000256" key="3">
    <source>
        <dbReference type="ARBA" id="ARBA00023163"/>
    </source>
</evidence>
<keyword evidence="2" id="KW-0238">DNA-binding</keyword>
<evidence type="ECO:0000256" key="1">
    <source>
        <dbReference type="ARBA" id="ARBA00023015"/>
    </source>
</evidence>
<keyword evidence="3" id="KW-0804">Transcription</keyword>
<evidence type="ECO:0000259" key="4">
    <source>
        <dbReference type="SMART" id="SM00895"/>
    </source>
</evidence>
<accession>A0A4S5BIG5</accession>
<dbReference type="InterPro" id="IPR011711">
    <property type="entry name" value="GntR_C"/>
</dbReference>
<dbReference type="Pfam" id="PF07729">
    <property type="entry name" value="FCD"/>
    <property type="match status" value="1"/>
</dbReference>
<dbReference type="SUPFAM" id="SSF48008">
    <property type="entry name" value="GntR ligand-binding domain-like"/>
    <property type="match status" value="1"/>
</dbReference>
<dbReference type="EMBL" id="SSWL01000002">
    <property type="protein sequence ID" value="THJ30371.1"/>
    <property type="molecule type" value="Genomic_DNA"/>
</dbReference>
<keyword evidence="1" id="KW-0805">Transcription regulation</keyword>
<comment type="caution">
    <text evidence="5">The sequence shown here is derived from an EMBL/GenBank/DDBJ whole genome shotgun (WGS) entry which is preliminary data.</text>
</comment>
<reference evidence="5 6" key="1">
    <citation type="submission" date="2019-04" db="EMBL/GenBank/DDBJ databases">
        <title>Genome Announcement To Ensure Probiotic Safety of Bifidobacterium longum subsp infantis UBBI-01.</title>
        <authorList>
            <person name="Sulthana A."/>
            <person name="Lakshmi S.G."/>
            <person name="Madempudi R.S."/>
        </authorList>
    </citation>
    <scope>NUCLEOTIDE SEQUENCE [LARGE SCALE GENOMIC DNA]</scope>
    <source>
        <strain evidence="5 6">UBBI-01</strain>
    </source>
</reference>
<protein>
    <submittedName>
        <fullName evidence="5">FadR family transcriptional regulator</fullName>
    </submittedName>
</protein>
<dbReference type="Gene3D" id="1.20.120.530">
    <property type="entry name" value="GntR ligand-binding domain-like"/>
    <property type="match status" value="1"/>
</dbReference>
<sequence>MEYAIQLSLGVSNMYAIFAVQCNTCLMTSETLGNMAASSETSLHDRLLDEWGMAVVSGTVSAGERLPEPDMDGDATPSRTVTREVTRVLESMGLVTVKRKAGATANPIEAWNILDPQVIQWRLRGPHRIDVLHELSQLRAAVEPMAARLSAANATPEHWATLTRAAIEMVAHSDHANESEYLDADILFHRTLLEASGNLMFAALGDVIASTLTGRTQHELMPQVADQTALGWHTEVAALIRKGDGDGAETAMRQIVDESDQAISHIAGTEA</sequence>
<dbReference type="Proteomes" id="UP000306697">
    <property type="component" value="Unassembled WGS sequence"/>
</dbReference>
<gene>
    <name evidence="5" type="ORF">E6L38_01335</name>
</gene>
<dbReference type="InterPro" id="IPR036390">
    <property type="entry name" value="WH_DNA-bd_sf"/>
</dbReference>
<dbReference type="PANTHER" id="PTHR43537">
    <property type="entry name" value="TRANSCRIPTIONAL REGULATOR, GNTR FAMILY"/>
    <property type="match status" value="1"/>
</dbReference>
<organism evidence="5 6">
    <name type="scientific">Bifidobacterium longum subsp. infantis</name>
    <dbReference type="NCBI Taxonomy" id="1682"/>
    <lineage>
        <taxon>Bacteria</taxon>
        <taxon>Bacillati</taxon>
        <taxon>Actinomycetota</taxon>
        <taxon>Actinomycetes</taxon>
        <taxon>Bifidobacteriales</taxon>
        <taxon>Bifidobacteriaceae</taxon>
        <taxon>Bifidobacterium</taxon>
    </lineage>
</organism>
<dbReference type="SMART" id="SM00895">
    <property type="entry name" value="FCD"/>
    <property type="match status" value="1"/>
</dbReference>
<dbReference type="GO" id="GO:0003677">
    <property type="term" value="F:DNA binding"/>
    <property type="evidence" value="ECO:0007669"/>
    <property type="project" value="UniProtKB-KW"/>
</dbReference>
<dbReference type="InterPro" id="IPR036388">
    <property type="entry name" value="WH-like_DNA-bd_sf"/>
</dbReference>
<dbReference type="InterPro" id="IPR008920">
    <property type="entry name" value="TF_FadR/GntR_C"/>
</dbReference>
<evidence type="ECO:0000313" key="6">
    <source>
        <dbReference type="Proteomes" id="UP000306697"/>
    </source>
</evidence>
<name>A0A4S5BIG5_BIFLI</name>
<evidence type="ECO:0000256" key="2">
    <source>
        <dbReference type="ARBA" id="ARBA00023125"/>
    </source>
</evidence>
<dbReference type="SUPFAM" id="SSF46785">
    <property type="entry name" value="Winged helix' DNA-binding domain"/>
    <property type="match status" value="1"/>
</dbReference>
<evidence type="ECO:0000313" key="5">
    <source>
        <dbReference type="EMBL" id="THJ30371.1"/>
    </source>
</evidence>
<feature type="domain" description="GntR C-terminal" evidence="4">
    <location>
        <begin position="134"/>
        <end position="258"/>
    </location>
</feature>
<dbReference type="AlphaFoldDB" id="A0A4S5BIG5"/>